<name>A0ABQ9CZB8_9PASS</name>
<evidence type="ECO:0000313" key="1">
    <source>
        <dbReference type="EMBL" id="KAJ7408857.1"/>
    </source>
</evidence>
<protein>
    <submittedName>
        <fullName evidence="1">Uncharacterized protein</fullName>
    </submittedName>
</protein>
<accession>A0ABQ9CZB8</accession>
<keyword evidence="2" id="KW-1185">Reference proteome</keyword>
<dbReference type="Proteomes" id="UP001145742">
    <property type="component" value="Unassembled WGS sequence"/>
</dbReference>
<gene>
    <name evidence="1" type="ORF">WISP_118287</name>
</gene>
<reference evidence="1" key="1">
    <citation type="submission" date="2019-10" db="EMBL/GenBank/DDBJ databases">
        <authorList>
            <person name="Soares A.E.R."/>
            <person name="Aleixo A."/>
            <person name="Schneider P."/>
            <person name="Miyaki C.Y."/>
            <person name="Schneider M.P."/>
            <person name="Mello C."/>
            <person name="Vasconcelos A.T.R."/>
        </authorList>
    </citation>
    <scope>NUCLEOTIDE SEQUENCE</scope>
    <source>
        <tissue evidence="1">Muscle</tissue>
    </source>
</reference>
<organism evidence="1 2">
    <name type="scientific">Willisornis vidua</name>
    <name type="common">Xingu scale-backed antbird</name>
    <dbReference type="NCBI Taxonomy" id="1566151"/>
    <lineage>
        <taxon>Eukaryota</taxon>
        <taxon>Metazoa</taxon>
        <taxon>Chordata</taxon>
        <taxon>Craniata</taxon>
        <taxon>Vertebrata</taxon>
        <taxon>Euteleostomi</taxon>
        <taxon>Archelosauria</taxon>
        <taxon>Archosauria</taxon>
        <taxon>Dinosauria</taxon>
        <taxon>Saurischia</taxon>
        <taxon>Theropoda</taxon>
        <taxon>Coelurosauria</taxon>
        <taxon>Aves</taxon>
        <taxon>Neognathae</taxon>
        <taxon>Neoaves</taxon>
        <taxon>Telluraves</taxon>
        <taxon>Australaves</taxon>
        <taxon>Passeriformes</taxon>
        <taxon>Thamnophilidae</taxon>
        <taxon>Willisornis</taxon>
    </lineage>
</organism>
<dbReference type="EMBL" id="WHWB01034514">
    <property type="protein sequence ID" value="KAJ7408857.1"/>
    <property type="molecule type" value="Genomic_DNA"/>
</dbReference>
<sequence>MSLLEQGIQLTGDKAVEEDRNRLLSGFKGEKEKCKYDLVDKKWADVARRKVLFVRGVHKSRMRPCHEPGEKHKPRNWTIIKHGSKRSSAGVCSQANNIGNVQHMARTQNSRKANLYLQSPSKQSFRLEQIGSGNVRHMLFPRGLEMDTCTGDTQMANSDPSKWDRVGTTMISGKIFASRSAGISEKSSTCLLSNPKVSSVN</sequence>
<proteinExistence type="predicted"/>
<comment type="caution">
    <text evidence="1">The sequence shown here is derived from an EMBL/GenBank/DDBJ whole genome shotgun (WGS) entry which is preliminary data.</text>
</comment>
<evidence type="ECO:0000313" key="2">
    <source>
        <dbReference type="Proteomes" id="UP001145742"/>
    </source>
</evidence>